<dbReference type="GO" id="GO:0005737">
    <property type="term" value="C:cytoplasm"/>
    <property type="evidence" value="ECO:0007669"/>
    <property type="project" value="TreeGrafter"/>
</dbReference>
<dbReference type="Proteomes" id="UP001211065">
    <property type="component" value="Unassembled WGS sequence"/>
</dbReference>
<evidence type="ECO:0000256" key="2">
    <source>
        <dbReference type="ARBA" id="ARBA00022525"/>
    </source>
</evidence>
<dbReference type="AlphaFoldDB" id="A0AAD5Y1T2"/>
<dbReference type="PANTHER" id="PTHR47763">
    <property type="entry name" value="ALPHA-PROTEIN KINASE VWKA"/>
    <property type="match status" value="1"/>
</dbReference>
<evidence type="ECO:0000256" key="3">
    <source>
        <dbReference type="ARBA" id="ARBA00022729"/>
    </source>
</evidence>
<keyword evidence="3" id="KW-0732">Signal</keyword>
<dbReference type="EMBL" id="JADGJW010000145">
    <property type="protein sequence ID" value="KAJ3223082.1"/>
    <property type="molecule type" value="Genomic_DNA"/>
</dbReference>
<dbReference type="PROSITE" id="PS50234">
    <property type="entry name" value="VWFA"/>
    <property type="match status" value="1"/>
</dbReference>
<dbReference type="InterPro" id="IPR052969">
    <property type="entry name" value="Thr-specific_kinase-like"/>
</dbReference>
<comment type="caution">
    <text evidence="5">The sequence shown here is derived from an EMBL/GenBank/DDBJ whole genome shotgun (WGS) entry which is preliminary data.</text>
</comment>
<dbReference type="InterPro" id="IPR002035">
    <property type="entry name" value="VWF_A"/>
</dbReference>
<gene>
    <name evidence="5" type="ORF">HK099_001563</name>
</gene>
<reference evidence="5" key="1">
    <citation type="submission" date="2020-05" db="EMBL/GenBank/DDBJ databases">
        <title>Phylogenomic resolution of chytrid fungi.</title>
        <authorList>
            <person name="Stajich J.E."/>
            <person name="Amses K."/>
            <person name="Simmons R."/>
            <person name="Seto K."/>
            <person name="Myers J."/>
            <person name="Bonds A."/>
            <person name="Quandt C.A."/>
            <person name="Barry K."/>
            <person name="Liu P."/>
            <person name="Grigoriev I."/>
            <person name="Longcore J.E."/>
            <person name="James T.Y."/>
        </authorList>
    </citation>
    <scope>NUCLEOTIDE SEQUENCE</scope>
    <source>
        <strain evidence="5">JEL0476</strain>
    </source>
</reference>
<accession>A0AAD5Y1T2</accession>
<dbReference type="InterPro" id="IPR056861">
    <property type="entry name" value="HMCN1-like_VWA"/>
</dbReference>
<comment type="subcellular location">
    <subcellularLocation>
        <location evidence="1">Secreted</location>
    </subcellularLocation>
</comment>
<dbReference type="Pfam" id="PF25106">
    <property type="entry name" value="VWA_4"/>
    <property type="match status" value="1"/>
</dbReference>
<dbReference type="PANTHER" id="PTHR47763:SF1">
    <property type="entry name" value="DUF659 DOMAIN-CONTAINING PROTEIN"/>
    <property type="match status" value="1"/>
</dbReference>
<protein>
    <recommendedName>
        <fullName evidence="4">VWFA domain-containing protein</fullName>
    </recommendedName>
</protein>
<organism evidence="5 6">
    <name type="scientific">Clydaea vesicula</name>
    <dbReference type="NCBI Taxonomy" id="447962"/>
    <lineage>
        <taxon>Eukaryota</taxon>
        <taxon>Fungi</taxon>
        <taxon>Fungi incertae sedis</taxon>
        <taxon>Chytridiomycota</taxon>
        <taxon>Chytridiomycota incertae sedis</taxon>
        <taxon>Chytridiomycetes</taxon>
        <taxon>Lobulomycetales</taxon>
        <taxon>Lobulomycetaceae</taxon>
        <taxon>Clydaea</taxon>
    </lineage>
</organism>
<proteinExistence type="predicted"/>
<sequence length="313" mass="34932">MNVNLDLVFAIDCTGSMVCHIAVVKQKVNKMVEEICNSKKAHVRLGLVGYRDYDTEDAGCLIKVYPFTDSMSTIQTNVNELLAAGGGDCEAFALAFHNCRNLTWRDNCTKIVVIIADAPPHGIGEWSDKYPGGDPSGFDSIKIAYDMATSGVVVYSLYCPDQYGFTLAQDYFKKISSITGGLYLPIENADSLPEIIIGSIKETLSLEQILEQLKDEIEVQRSKGLEKEQLSKVLHEGHSNTLMVENLAIVGGNNDKVLMLNKNVSLEQVERIIKWDSQRKKKEILVKPKDFEDNTSLFQTHMVLIKDLQLRHA</sequence>
<evidence type="ECO:0000313" key="6">
    <source>
        <dbReference type="Proteomes" id="UP001211065"/>
    </source>
</evidence>
<name>A0AAD5Y1T2_9FUNG</name>
<keyword evidence="2" id="KW-0964">Secreted</keyword>
<evidence type="ECO:0000256" key="1">
    <source>
        <dbReference type="ARBA" id="ARBA00004613"/>
    </source>
</evidence>
<feature type="domain" description="VWFA" evidence="4">
    <location>
        <begin position="6"/>
        <end position="200"/>
    </location>
</feature>
<dbReference type="Gene3D" id="3.40.50.410">
    <property type="entry name" value="von Willebrand factor, type A domain"/>
    <property type="match status" value="1"/>
</dbReference>
<evidence type="ECO:0000313" key="5">
    <source>
        <dbReference type="EMBL" id="KAJ3223082.1"/>
    </source>
</evidence>
<dbReference type="InterPro" id="IPR036465">
    <property type="entry name" value="vWFA_dom_sf"/>
</dbReference>
<dbReference type="SUPFAM" id="SSF53300">
    <property type="entry name" value="vWA-like"/>
    <property type="match status" value="1"/>
</dbReference>
<keyword evidence="6" id="KW-1185">Reference proteome</keyword>
<dbReference type="GO" id="GO:0004674">
    <property type="term" value="F:protein serine/threonine kinase activity"/>
    <property type="evidence" value="ECO:0007669"/>
    <property type="project" value="TreeGrafter"/>
</dbReference>
<dbReference type="CDD" id="cd00198">
    <property type="entry name" value="vWFA"/>
    <property type="match status" value="1"/>
</dbReference>
<evidence type="ECO:0000259" key="4">
    <source>
        <dbReference type="PROSITE" id="PS50234"/>
    </source>
</evidence>